<feature type="compositionally biased region" description="Basic and acidic residues" evidence="1">
    <location>
        <begin position="66"/>
        <end position="87"/>
    </location>
</feature>
<accession>A0A164NNI2</accession>
<feature type="region of interest" description="Disordered" evidence="1">
    <location>
        <begin position="130"/>
        <end position="182"/>
    </location>
</feature>
<reference evidence="2 3" key="1">
    <citation type="journal article" date="2016" name="Mol. Biol. Evol.">
        <title>Comparative Genomics of Early-Diverging Mushroom-Forming Fungi Provides Insights into the Origins of Lignocellulose Decay Capabilities.</title>
        <authorList>
            <person name="Nagy L.G."/>
            <person name="Riley R."/>
            <person name="Tritt A."/>
            <person name="Adam C."/>
            <person name="Daum C."/>
            <person name="Floudas D."/>
            <person name="Sun H."/>
            <person name="Yadav J.S."/>
            <person name="Pangilinan J."/>
            <person name="Larsson K.H."/>
            <person name="Matsuura K."/>
            <person name="Barry K."/>
            <person name="Labutti K."/>
            <person name="Kuo R."/>
            <person name="Ohm R.A."/>
            <person name="Bhattacharya S.S."/>
            <person name="Shirouzu T."/>
            <person name="Yoshinaga Y."/>
            <person name="Martin F.M."/>
            <person name="Grigoriev I.V."/>
            <person name="Hibbett D.S."/>
        </authorList>
    </citation>
    <scope>NUCLEOTIDE SEQUENCE [LARGE SCALE GENOMIC DNA]</scope>
    <source>
        <strain evidence="2 3">HHB9708</strain>
    </source>
</reference>
<dbReference type="EMBL" id="KV419443">
    <property type="protein sequence ID" value="KZS87875.1"/>
    <property type="molecule type" value="Genomic_DNA"/>
</dbReference>
<feature type="compositionally biased region" description="Basic and acidic residues" evidence="1">
    <location>
        <begin position="165"/>
        <end position="179"/>
    </location>
</feature>
<keyword evidence="3" id="KW-1185">Reference proteome</keyword>
<evidence type="ECO:0000313" key="2">
    <source>
        <dbReference type="EMBL" id="KZS87875.1"/>
    </source>
</evidence>
<evidence type="ECO:0000313" key="3">
    <source>
        <dbReference type="Proteomes" id="UP000076722"/>
    </source>
</evidence>
<organism evidence="2 3">
    <name type="scientific">Sistotremastrum niveocremeum HHB9708</name>
    <dbReference type="NCBI Taxonomy" id="1314777"/>
    <lineage>
        <taxon>Eukaryota</taxon>
        <taxon>Fungi</taxon>
        <taxon>Dikarya</taxon>
        <taxon>Basidiomycota</taxon>
        <taxon>Agaricomycotina</taxon>
        <taxon>Agaricomycetes</taxon>
        <taxon>Sistotremastrales</taxon>
        <taxon>Sistotremastraceae</taxon>
        <taxon>Sertulicium</taxon>
        <taxon>Sertulicium niveocremeum</taxon>
    </lineage>
</organism>
<dbReference type="Proteomes" id="UP000076722">
    <property type="component" value="Unassembled WGS sequence"/>
</dbReference>
<protein>
    <submittedName>
        <fullName evidence="2">Uncharacterized protein</fullName>
    </submittedName>
</protein>
<feature type="compositionally biased region" description="Pro residues" evidence="1">
    <location>
        <begin position="26"/>
        <end position="37"/>
    </location>
</feature>
<feature type="compositionally biased region" description="Basic and acidic residues" evidence="1">
    <location>
        <begin position="41"/>
        <end position="57"/>
    </location>
</feature>
<feature type="region of interest" description="Disordered" evidence="1">
    <location>
        <begin position="224"/>
        <end position="243"/>
    </location>
</feature>
<sequence>MPVDIRSSSLRTTQTNSDSDSIEDSVPPPPPPPPPGPSATVREKRLAREKEEKQRRQAEKRKARQKKADAKYHGNVREALEELKDTLSEGPGECPTTISEVYIAAGEAVIRLRRQDYDRGPDEEDYLSIRAGKPPCKANHQLFTATRSDSEDSDDRPSKRRRRSERADGARMQRRAERNYRKHRSDALRWLSKVVSDPSSGDGVCEVIHAAIVEINLQVVSRDSSEKGKTTSRISTQNPKSKRSREVMKAGMRADFHIRALNIRQLFAQGNREDHESITILSIEEMFVDAVQSILTAFNYP</sequence>
<name>A0A164NNI2_9AGAM</name>
<dbReference type="AlphaFoldDB" id="A0A164NNI2"/>
<gene>
    <name evidence="2" type="ORF">SISNIDRAFT_490681</name>
</gene>
<feature type="compositionally biased region" description="Polar residues" evidence="1">
    <location>
        <begin position="1"/>
        <end position="19"/>
    </location>
</feature>
<proteinExistence type="predicted"/>
<evidence type="ECO:0000256" key="1">
    <source>
        <dbReference type="SAM" id="MobiDB-lite"/>
    </source>
</evidence>
<feature type="region of interest" description="Disordered" evidence="1">
    <location>
        <begin position="1"/>
        <end position="94"/>
    </location>
</feature>